<dbReference type="FunFam" id="3.30.450.50:FF:000003">
    <property type="entry name" value="25.3 kDa vesicle transport protein-like"/>
    <property type="match status" value="1"/>
</dbReference>
<dbReference type="SMART" id="SM01270">
    <property type="entry name" value="Longin"/>
    <property type="match status" value="1"/>
</dbReference>
<evidence type="ECO:0000256" key="12">
    <source>
        <dbReference type="PROSITE-ProRule" id="PRU00290"/>
    </source>
</evidence>
<keyword evidence="6" id="KW-0256">Endoplasmic reticulum</keyword>
<dbReference type="PROSITE" id="PS50859">
    <property type="entry name" value="LONGIN"/>
    <property type="match status" value="1"/>
</dbReference>
<evidence type="ECO:0000259" key="14">
    <source>
        <dbReference type="PROSITE" id="PS50859"/>
    </source>
</evidence>
<keyword evidence="8 13" id="KW-1133">Transmembrane helix</keyword>
<evidence type="ECO:0000313" key="17">
    <source>
        <dbReference type="Proteomes" id="UP000751190"/>
    </source>
</evidence>
<dbReference type="Pfam" id="PF00957">
    <property type="entry name" value="Synaptobrevin"/>
    <property type="match status" value="1"/>
</dbReference>
<dbReference type="GO" id="GO:0006888">
    <property type="term" value="P:endoplasmic reticulum to Golgi vesicle-mediated transport"/>
    <property type="evidence" value="ECO:0007669"/>
    <property type="project" value="InterPro"/>
</dbReference>
<evidence type="ECO:0000256" key="5">
    <source>
        <dbReference type="ARBA" id="ARBA00022692"/>
    </source>
</evidence>
<dbReference type="Pfam" id="PF13774">
    <property type="entry name" value="Longin"/>
    <property type="match status" value="1"/>
</dbReference>
<comment type="caution">
    <text evidence="16">The sequence shown here is derived from an EMBL/GenBank/DDBJ whole genome shotgun (WGS) entry which is preliminary data.</text>
</comment>
<dbReference type="CDD" id="cd15866">
    <property type="entry name" value="R-SNARE_SEC22"/>
    <property type="match status" value="1"/>
</dbReference>
<evidence type="ECO:0000256" key="11">
    <source>
        <dbReference type="ARBA" id="ARBA00023136"/>
    </source>
</evidence>
<sequence>MPKLTIIARVVDGLPLAASMEDDKYHRDLDVYKNQAKKIFKQLSSSSPGRLSIESGSEVFHYIIEGGVCYLVLTERAYPKRLAFNYLEELQKEFNLLYATEVDTATRPYAFIKFDSFIQKTKKLYMDTRAQRNVNKLNEDLADVHKIMMTNIHEVLGRGERLDNVMKHSGKLREGAREYAKQAKHLNTMMLFRKYGPVALGVSIVLLVLYWRFR</sequence>
<organism evidence="16 17">
    <name type="scientific">Diacronema lutheri</name>
    <name type="common">Unicellular marine alga</name>
    <name type="synonym">Monochrysis lutheri</name>
    <dbReference type="NCBI Taxonomy" id="2081491"/>
    <lineage>
        <taxon>Eukaryota</taxon>
        <taxon>Haptista</taxon>
        <taxon>Haptophyta</taxon>
        <taxon>Pavlovophyceae</taxon>
        <taxon>Pavlovales</taxon>
        <taxon>Pavlovaceae</taxon>
        <taxon>Diacronema</taxon>
    </lineage>
</organism>
<dbReference type="GO" id="GO:0005789">
    <property type="term" value="C:endoplasmic reticulum membrane"/>
    <property type="evidence" value="ECO:0007669"/>
    <property type="project" value="UniProtKB-SubCell"/>
</dbReference>
<name>A0A8J5XVL6_DIALT</name>
<dbReference type="AlphaFoldDB" id="A0A8J5XVL6"/>
<dbReference type="Gene3D" id="3.30.450.50">
    <property type="entry name" value="Longin domain"/>
    <property type="match status" value="1"/>
</dbReference>
<dbReference type="InterPro" id="IPR010908">
    <property type="entry name" value="Longin_dom"/>
</dbReference>
<evidence type="ECO:0000256" key="1">
    <source>
        <dbReference type="ARBA" id="ARBA00004163"/>
    </source>
</evidence>
<dbReference type="CDD" id="cd14824">
    <property type="entry name" value="Longin"/>
    <property type="match status" value="1"/>
</dbReference>
<evidence type="ECO:0000259" key="15">
    <source>
        <dbReference type="PROSITE" id="PS50892"/>
    </source>
</evidence>
<evidence type="ECO:0000256" key="4">
    <source>
        <dbReference type="ARBA" id="ARBA00022448"/>
    </source>
</evidence>
<evidence type="ECO:0000256" key="3">
    <source>
        <dbReference type="ARBA" id="ARBA00008025"/>
    </source>
</evidence>
<comment type="subcellular location">
    <subcellularLocation>
        <location evidence="1">Endoplasmic reticulum membrane</location>
        <topology evidence="1">Single-pass type IV membrane protein</topology>
    </subcellularLocation>
    <subcellularLocation>
        <location evidence="2">Golgi apparatus membrane</location>
    </subcellularLocation>
</comment>
<dbReference type="EMBL" id="JAGTXO010000008">
    <property type="protein sequence ID" value="KAG8466255.1"/>
    <property type="molecule type" value="Genomic_DNA"/>
</dbReference>
<dbReference type="InterPro" id="IPR011012">
    <property type="entry name" value="Longin-like_dom_sf"/>
</dbReference>
<keyword evidence="5 13" id="KW-0812">Transmembrane</keyword>
<dbReference type="GO" id="GO:0015031">
    <property type="term" value="P:protein transport"/>
    <property type="evidence" value="ECO:0007669"/>
    <property type="project" value="UniProtKB-KW"/>
</dbReference>
<evidence type="ECO:0000256" key="13">
    <source>
        <dbReference type="SAM" id="Phobius"/>
    </source>
</evidence>
<evidence type="ECO:0000256" key="9">
    <source>
        <dbReference type="ARBA" id="ARBA00023034"/>
    </source>
</evidence>
<dbReference type="GO" id="GO:0005484">
    <property type="term" value="F:SNAP receptor activity"/>
    <property type="evidence" value="ECO:0007669"/>
    <property type="project" value="InterPro"/>
</dbReference>
<keyword evidence="7" id="KW-0653">Protein transport</keyword>
<feature type="transmembrane region" description="Helical" evidence="13">
    <location>
        <begin position="195"/>
        <end position="213"/>
    </location>
</feature>
<evidence type="ECO:0000256" key="2">
    <source>
        <dbReference type="ARBA" id="ARBA00004394"/>
    </source>
</evidence>
<evidence type="ECO:0000313" key="16">
    <source>
        <dbReference type="EMBL" id="KAG8466255.1"/>
    </source>
</evidence>
<feature type="domain" description="V-SNARE coiled-coil homology" evidence="15">
    <location>
        <begin position="133"/>
        <end position="193"/>
    </location>
</feature>
<keyword evidence="11 13" id="KW-0472">Membrane</keyword>
<dbReference type="Proteomes" id="UP000751190">
    <property type="component" value="Unassembled WGS sequence"/>
</dbReference>
<gene>
    <name evidence="16" type="ORF">KFE25_002011</name>
</gene>
<dbReference type="OrthoDB" id="1719357at2759"/>
<dbReference type="InterPro" id="IPR044565">
    <property type="entry name" value="Sec22"/>
</dbReference>
<dbReference type="OMA" id="FIYWRFF"/>
<dbReference type="SUPFAM" id="SSF58038">
    <property type="entry name" value="SNARE fusion complex"/>
    <property type="match status" value="1"/>
</dbReference>
<keyword evidence="17" id="KW-1185">Reference proteome</keyword>
<protein>
    <submittedName>
        <fullName evidence="16">Uncharacterized protein</fullName>
    </submittedName>
</protein>
<evidence type="ECO:0000256" key="10">
    <source>
        <dbReference type="ARBA" id="ARBA00023054"/>
    </source>
</evidence>
<dbReference type="SUPFAM" id="SSF64356">
    <property type="entry name" value="SNARE-like"/>
    <property type="match status" value="1"/>
</dbReference>
<accession>A0A8J5XVL6</accession>
<evidence type="ECO:0000256" key="6">
    <source>
        <dbReference type="ARBA" id="ARBA00022824"/>
    </source>
</evidence>
<dbReference type="Gene3D" id="1.20.5.110">
    <property type="match status" value="1"/>
</dbReference>
<keyword evidence="10 12" id="KW-0175">Coiled coil</keyword>
<dbReference type="PROSITE" id="PS50892">
    <property type="entry name" value="V_SNARE"/>
    <property type="match status" value="1"/>
</dbReference>
<comment type="similarity">
    <text evidence="3">Belongs to the synaptobrevin family.</text>
</comment>
<dbReference type="PANTHER" id="PTHR45837">
    <property type="entry name" value="VESICLE-TRAFFICKING PROTEIN SEC22B"/>
    <property type="match status" value="1"/>
</dbReference>
<dbReference type="GO" id="GO:0006890">
    <property type="term" value="P:retrograde vesicle-mediated transport, Golgi to endoplasmic reticulum"/>
    <property type="evidence" value="ECO:0007669"/>
    <property type="project" value="InterPro"/>
</dbReference>
<dbReference type="InterPro" id="IPR042855">
    <property type="entry name" value="V_SNARE_CC"/>
</dbReference>
<evidence type="ECO:0000256" key="8">
    <source>
        <dbReference type="ARBA" id="ARBA00022989"/>
    </source>
</evidence>
<feature type="domain" description="Longin" evidence="14">
    <location>
        <begin position="6"/>
        <end position="118"/>
    </location>
</feature>
<evidence type="ECO:0000256" key="7">
    <source>
        <dbReference type="ARBA" id="ARBA00022927"/>
    </source>
</evidence>
<keyword evidence="9" id="KW-0333">Golgi apparatus</keyword>
<proteinExistence type="inferred from homology"/>
<reference evidence="16" key="1">
    <citation type="submission" date="2021-05" db="EMBL/GenBank/DDBJ databases">
        <title>The genome of the haptophyte Pavlova lutheri (Diacronema luteri, Pavlovales) - a model for lipid biosynthesis in eukaryotic algae.</title>
        <authorList>
            <person name="Hulatt C.J."/>
            <person name="Posewitz M.C."/>
        </authorList>
    </citation>
    <scope>NUCLEOTIDE SEQUENCE</scope>
    <source>
        <strain evidence="16">NIVA-4/92</strain>
    </source>
</reference>
<keyword evidence="4" id="KW-0813">Transport</keyword>
<dbReference type="GO" id="GO:0000139">
    <property type="term" value="C:Golgi membrane"/>
    <property type="evidence" value="ECO:0007669"/>
    <property type="project" value="UniProtKB-SubCell"/>
</dbReference>